<name>A0AAV5UKF3_9BILA</name>
<comment type="caution">
    <text evidence="2">The sequence shown here is derived from an EMBL/GenBank/DDBJ whole genome shotgun (WGS) entry which is preliminary data.</text>
</comment>
<dbReference type="Pfam" id="PF00787">
    <property type="entry name" value="PX"/>
    <property type="match status" value="1"/>
</dbReference>
<dbReference type="GO" id="GO:0010008">
    <property type="term" value="C:endosome membrane"/>
    <property type="evidence" value="ECO:0007669"/>
    <property type="project" value="TreeGrafter"/>
</dbReference>
<dbReference type="InterPro" id="IPR001683">
    <property type="entry name" value="PX_dom"/>
</dbReference>
<gene>
    <name evidence="2" type="ORF">PENTCL1PPCAC_29095</name>
</gene>
<evidence type="ECO:0000313" key="3">
    <source>
        <dbReference type="Proteomes" id="UP001432027"/>
    </source>
</evidence>
<dbReference type="PANTHER" id="PTHR10555">
    <property type="entry name" value="SORTING NEXIN"/>
    <property type="match status" value="1"/>
</dbReference>
<dbReference type="Proteomes" id="UP001432027">
    <property type="component" value="Unassembled WGS sequence"/>
</dbReference>
<reference evidence="2" key="1">
    <citation type="submission" date="2023-10" db="EMBL/GenBank/DDBJ databases">
        <title>Genome assembly of Pristionchus species.</title>
        <authorList>
            <person name="Yoshida K."/>
            <person name="Sommer R.J."/>
        </authorList>
    </citation>
    <scope>NUCLEOTIDE SEQUENCE</scope>
    <source>
        <strain evidence="2">RS0144</strain>
    </source>
</reference>
<accession>A0AAV5UKF3</accession>
<dbReference type="SUPFAM" id="SSF64268">
    <property type="entry name" value="PX domain"/>
    <property type="match status" value="1"/>
</dbReference>
<dbReference type="PROSITE" id="PS50195">
    <property type="entry name" value="PX"/>
    <property type="match status" value="1"/>
</dbReference>
<dbReference type="GO" id="GO:0035091">
    <property type="term" value="F:phosphatidylinositol binding"/>
    <property type="evidence" value="ECO:0007669"/>
    <property type="project" value="InterPro"/>
</dbReference>
<sequence length="165" mass="18235">PYFTQVPSSSSAETSPINGSVSVFIRNFEKRGEGANTHIVYVMVTEVRGATGYSYYEVRRRFSDFIGLHGKLVERTSGVGIPEPPGKSIQMALTKTKLADAEKYVAATRMRLLERYMFRVIALAVLRSDADVINFLTMEGELPRATNTSAVSSSGVKKIFKSVEE</sequence>
<dbReference type="Gene3D" id="3.30.1520.10">
    <property type="entry name" value="Phox-like domain"/>
    <property type="match status" value="1"/>
</dbReference>
<feature type="non-terminal residue" evidence="2">
    <location>
        <position position="1"/>
    </location>
</feature>
<evidence type="ECO:0000313" key="2">
    <source>
        <dbReference type="EMBL" id="GMT06921.1"/>
    </source>
</evidence>
<organism evidence="2 3">
    <name type="scientific">Pristionchus entomophagus</name>
    <dbReference type="NCBI Taxonomy" id="358040"/>
    <lineage>
        <taxon>Eukaryota</taxon>
        <taxon>Metazoa</taxon>
        <taxon>Ecdysozoa</taxon>
        <taxon>Nematoda</taxon>
        <taxon>Chromadorea</taxon>
        <taxon>Rhabditida</taxon>
        <taxon>Rhabditina</taxon>
        <taxon>Diplogasteromorpha</taxon>
        <taxon>Diplogasteroidea</taxon>
        <taxon>Neodiplogasteridae</taxon>
        <taxon>Pristionchus</taxon>
    </lineage>
</organism>
<dbReference type="InterPro" id="IPR036871">
    <property type="entry name" value="PX_dom_sf"/>
</dbReference>
<protein>
    <recommendedName>
        <fullName evidence="1">PX domain-containing protein</fullName>
    </recommendedName>
</protein>
<dbReference type="GO" id="GO:0034498">
    <property type="term" value="P:early endosome to Golgi transport"/>
    <property type="evidence" value="ECO:0007669"/>
    <property type="project" value="TreeGrafter"/>
</dbReference>
<dbReference type="EMBL" id="BTSX01000006">
    <property type="protein sequence ID" value="GMT06921.1"/>
    <property type="molecule type" value="Genomic_DNA"/>
</dbReference>
<dbReference type="PANTHER" id="PTHR10555:SF170">
    <property type="entry name" value="FI18122P1"/>
    <property type="match status" value="1"/>
</dbReference>
<feature type="non-terminal residue" evidence="2">
    <location>
        <position position="165"/>
    </location>
</feature>
<proteinExistence type="predicted"/>
<dbReference type="GO" id="GO:0005829">
    <property type="term" value="C:cytosol"/>
    <property type="evidence" value="ECO:0007669"/>
    <property type="project" value="GOC"/>
</dbReference>
<dbReference type="AlphaFoldDB" id="A0AAV5UKF3"/>
<keyword evidence="3" id="KW-1185">Reference proteome</keyword>
<dbReference type="SMART" id="SM00312">
    <property type="entry name" value="PX"/>
    <property type="match status" value="1"/>
</dbReference>
<evidence type="ECO:0000259" key="1">
    <source>
        <dbReference type="PROSITE" id="PS50195"/>
    </source>
</evidence>
<dbReference type="CDD" id="cd06093">
    <property type="entry name" value="PX_domain"/>
    <property type="match status" value="1"/>
</dbReference>
<feature type="domain" description="PX" evidence="1">
    <location>
        <begin position="19"/>
        <end position="142"/>
    </location>
</feature>